<sequence>MSDVVLERFRNTLFWWLDTLKGSPIKKHIIDISDTLNNFETTKIKREQNLIKLLKHSIQTTPFYKSLNLSEKDFEQFPVINKIEITENQELFKSSVFLNKKNITRSTSGSTGTPFKVLHNTNKIYRNSADTIYFSELAGFKIGYQLWYLRYWGGLNFKNSNFKNWAQNLKPIEVINLDNERIEKLIAQIKNSSGHKGWLGFPSAFEQVCKFLDDKDEKPIDANFKSIIGMAEGISAYTKQRMAYYFNCPMLSRYSNMENGILAQQTPNSEAFQINWASYHIEILNLHNNEKAPKGELGRIVVTDLYSYAMPLIRYDTGDLGAMDFTVSPPTLKRIEGRKTDTIYNTKGVIVSSFIMINSVHFEGIKQIQLIQESKTNYTIKLNCSGDFKFKNQLIEKFKSFLGDDAVIKIIIVDEIPLLSSGKRKMTLNNYITQN</sequence>
<protein>
    <submittedName>
        <fullName evidence="1">Coenzyme F390 synthetase</fullName>
    </submittedName>
</protein>
<dbReference type="InterPro" id="IPR053158">
    <property type="entry name" value="CapK_Type1_Caps_Biosynth"/>
</dbReference>
<dbReference type="PANTHER" id="PTHR36932">
    <property type="entry name" value="CAPSULAR POLYSACCHARIDE BIOSYNTHESIS PROTEIN"/>
    <property type="match status" value="1"/>
</dbReference>
<dbReference type="InterPro" id="IPR042099">
    <property type="entry name" value="ANL_N_sf"/>
</dbReference>
<dbReference type="AlphaFoldDB" id="A0A090WQF6"/>
<evidence type="ECO:0000313" key="1">
    <source>
        <dbReference type="EMBL" id="GAL77609.1"/>
    </source>
</evidence>
<dbReference type="Proteomes" id="UP000029643">
    <property type="component" value="Unassembled WGS sequence"/>
</dbReference>
<proteinExistence type="predicted"/>
<evidence type="ECO:0000313" key="2">
    <source>
        <dbReference type="Proteomes" id="UP000029643"/>
    </source>
</evidence>
<dbReference type="PANTHER" id="PTHR36932:SF1">
    <property type="entry name" value="CAPSULAR POLYSACCHARIDE BIOSYNTHESIS PROTEIN"/>
    <property type="match status" value="1"/>
</dbReference>
<dbReference type="STRING" id="221126.SAMN04489722_102278"/>
<organism evidence="1 2">
    <name type="scientific">Algibacter lectus</name>
    <dbReference type="NCBI Taxonomy" id="221126"/>
    <lineage>
        <taxon>Bacteria</taxon>
        <taxon>Pseudomonadati</taxon>
        <taxon>Bacteroidota</taxon>
        <taxon>Flavobacteriia</taxon>
        <taxon>Flavobacteriales</taxon>
        <taxon>Flavobacteriaceae</taxon>
        <taxon>Algibacter</taxon>
    </lineage>
</organism>
<comment type="caution">
    <text evidence="1">The sequence shown here is derived from an EMBL/GenBank/DDBJ whole genome shotgun (WGS) entry which is preliminary data.</text>
</comment>
<dbReference type="RefSeq" id="WP_042494962.1">
    <property type="nucleotide sequence ID" value="NZ_BBNU01000001.1"/>
</dbReference>
<accession>A0A090WQF6</accession>
<dbReference type="EMBL" id="BBNU01000001">
    <property type="protein sequence ID" value="GAL77609.1"/>
    <property type="molecule type" value="Genomic_DNA"/>
</dbReference>
<name>A0A090WQF6_9FLAO</name>
<reference evidence="1" key="1">
    <citation type="journal article" date="2014" name="Genome Announc.">
        <title>Draft Genome Sequences of Marine Flavobacterium Algibacter lectus Strains SS8 and NR4.</title>
        <authorList>
            <person name="Takatani N."/>
            <person name="Nakanishi M."/>
            <person name="Meirelles P."/>
            <person name="Mino S."/>
            <person name="Suda W."/>
            <person name="Oshima K."/>
            <person name="Hattori M."/>
            <person name="Ohkuma M."/>
            <person name="Hosokawa M."/>
            <person name="Miyashita K."/>
            <person name="Thompson F.L."/>
            <person name="Niwa A."/>
            <person name="Sawabe T."/>
            <person name="Sawabe T."/>
        </authorList>
    </citation>
    <scope>NUCLEOTIDE SEQUENCE [LARGE SCALE GENOMIC DNA]</scope>
    <source>
        <strain evidence="1">JCM 19274</strain>
    </source>
</reference>
<dbReference type="Gene3D" id="3.40.50.12780">
    <property type="entry name" value="N-terminal domain of ligase-like"/>
    <property type="match status" value="1"/>
</dbReference>
<dbReference type="SUPFAM" id="SSF56801">
    <property type="entry name" value="Acetyl-CoA synthetase-like"/>
    <property type="match status" value="1"/>
</dbReference>
<gene>
    <name evidence="1" type="ORF">JCM19274_5322</name>
</gene>